<gene>
    <name evidence="1" type="ORF">F4820DRAFT_444051</name>
</gene>
<dbReference type="Proteomes" id="UP001497700">
    <property type="component" value="Unassembled WGS sequence"/>
</dbReference>
<keyword evidence="2" id="KW-1185">Reference proteome</keyword>
<reference evidence="1 2" key="1">
    <citation type="journal article" date="2022" name="New Phytol.">
        <title>Ecological generalism drives hyperdiversity of secondary metabolite gene clusters in xylarialean endophytes.</title>
        <authorList>
            <person name="Franco M.E.E."/>
            <person name="Wisecaver J.H."/>
            <person name="Arnold A.E."/>
            <person name="Ju Y.M."/>
            <person name="Slot J.C."/>
            <person name="Ahrendt S."/>
            <person name="Moore L.P."/>
            <person name="Eastman K.E."/>
            <person name="Scott K."/>
            <person name="Konkel Z."/>
            <person name="Mondo S.J."/>
            <person name="Kuo A."/>
            <person name="Hayes R.D."/>
            <person name="Haridas S."/>
            <person name="Andreopoulos B."/>
            <person name="Riley R."/>
            <person name="LaButti K."/>
            <person name="Pangilinan J."/>
            <person name="Lipzen A."/>
            <person name="Amirebrahimi M."/>
            <person name="Yan J."/>
            <person name="Adam C."/>
            <person name="Keymanesh K."/>
            <person name="Ng V."/>
            <person name="Louie K."/>
            <person name="Northen T."/>
            <person name="Drula E."/>
            <person name="Henrissat B."/>
            <person name="Hsieh H.M."/>
            <person name="Youens-Clark K."/>
            <person name="Lutzoni F."/>
            <person name="Miadlikowska J."/>
            <person name="Eastwood D.C."/>
            <person name="Hamelin R.C."/>
            <person name="Grigoriev I.V."/>
            <person name="U'Ren J.M."/>
        </authorList>
    </citation>
    <scope>NUCLEOTIDE SEQUENCE [LARGE SCALE GENOMIC DNA]</scope>
    <source>
        <strain evidence="1 2">CBS 119005</strain>
    </source>
</reference>
<evidence type="ECO:0000313" key="1">
    <source>
        <dbReference type="EMBL" id="KAI4869453.1"/>
    </source>
</evidence>
<proteinExistence type="predicted"/>
<name>A0ACB9ZCS9_9PEZI</name>
<protein>
    <submittedName>
        <fullName evidence="1">Uncharacterized protein</fullName>
    </submittedName>
</protein>
<accession>A0ACB9ZCS9</accession>
<organism evidence="1 2">
    <name type="scientific">Hypoxylon rubiginosum</name>
    <dbReference type="NCBI Taxonomy" id="110542"/>
    <lineage>
        <taxon>Eukaryota</taxon>
        <taxon>Fungi</taxon>
        <taxon>Dikarya</taxon>
        <taxon>Ascomycota</taxon>
        <taxon>Pezizomycotina</taxon>
        <taxon>Sordariomycetes</taxon>
        <taxon>Xylariomycetidae</taxon>
        <taxon>Xylariales</taxon>
        <taxon>Hypoxylaceae</taxon>
        <taxon>Hypoxylon</taxon>
    </lineage>
</organism>
<evidence type="ECO:0000313" key="2">
    <source>
        <dbReference type="Proteomes" id="UP001497700"/>
    </source>
</evidence>
<sequence>MEPNTRMSMFERIARYNQSTRSRLDIPQLHIKSKRISDGGGDHSLFSRQREFMNQILSPMVGHFGYDGAGSLSASRSPSKVQSTETLTPSAFDKLDWDREALLKLSDSIRASLGRDKALGPDANELSDFLDAAWKYEDQRRHAALDIETIEYARLDKLLAEVLDFAETLKDGPGHPTAADDPPLRFRVDVLNAKSLSRSWRKRFRDQYFMIDQHRREALMTGGRLTDASFNDPLIYSGGTKTNDPISELEGNLQFEAGDWWLNIACAWHDGIVDSSFETPTKGRYGIAALPLLTGQEDIIGSNTYKYIREGKATDMHIPLISQVGRQIRILRGYQLKSLLAPHAGVRYDGLFTIKQYGSKLDEKTGVYRLELLLERVPGQKRSLFEVARQVPRPSQLDDWSSFTKLEGDRIKVLHGEATYLWWVIKLHEEKADREEWKRAQLFRASCSQ</sequence>
<comment type="caution">
    <text evidence="1">The sequence shown here is derived from an EMBL/GenBank/DDBJ whole genome shotgun (WGS) entry which is preliminary data.</text>
</comment>
<dbReference type="EMBL" id="MU393430">
    <property type="protein sequence ID" value="KAI4869453.1"/>
    <property type="molecule type" value="Genomic_DNA"/>
</dbReference>